<dbReference type="InterPro" id="IPR036770">
    <property type="entry name" value="Ankyrin_rpt-contain_sf"/>
</dbReference>
<dbReference type="Pfam" id="PF12796">
    <property type="entry name" value="Ank_2"/>
    <property type="match status" value="2"/>
</dbReference>
<evidence type="ECO:0000313" key="5">
    <source>
        <dbReference type="EMBL" id="KAJ5247888.1"/>
    </source>
</evidence>
<dbReference type="InterPro" id="IPR056884">
    <property type="entry name" value="NPHP3-like_N"/>
</dbReference>
<keyword evidence="6" id="KW-1185">Reference proteome</keyword>
<dbReference type="Gene3D" id="1.25.40.20">
    <property type="entry name" value="Ankyrin repeat-containing domain"/>
    <property type="match status" value="3"/>
</dbReference>
<dbReference type="EMBL" id="JAPQKS010000002">
    <property type="protein sequence ID" value="KAJ5247888.1"/>
    <property type="molecule type" value="Genomic_DNA"/>
</dbReference>
<accession>A0A9W9PLI1</accession>
<evidence type="ECO:0000256" key="3">
    <source>
        <dbReference type="PROSITE-ProRule" id="PRU00023"/>
    </source>
</evidence>
<dbReference type="Proteomes" id="UP001150941">
    <property type="component" value="Unassembled WGS sequence"/>
</dbReference>
<dbReference type="InterPro" id="IPR002110">
    <property type="entry name" value="Ankyrin_rpt"/>
</dbReference>
<evidence type="ECO:0000256" key="2">
    <source>
        <dbReference type="ARBA" id="ARBA00023043"/>
    </source>
</evidence>
<reference evidence="5" key="2">
    <citation type="journal article" date="2023" name="IMA Fungus">
        <title>Comparative genomic study of the Penicillium genus elucidates a diverse pangenome and 15 lateral gene transfer events.</title>
        <authorList>
            <person name="Petersen C."/>
            <person name="Sorensen T."/>
            <person name="Nielsen M.R."/>
            <person name="Sondergaard T.E."/>
            <person name="Sorensen J.L."/>
            <person name="Fitzpatrick D.A."/>
            <person name="Frisvad J.C."/>
            <person name="Nielsen K.L."/>
        </authorList>
    </citation>
    <scope>NUCLEOTIDE SEQUENCE</scope>
    <source>
        <strain evidence="5">IBT 19713</strain>
    </source>
</reference>
<dbReference type="Gene3D" id="3.40.50.300">
    <property type="entry name" value="P-loop containing nucleotide triphosphate hydrolases"/>
    <property type="match status" value="1"/>
</dbReference>
<protein>
    <submittedName>
        <fullName evidence="5">Ankyrin repeat-containing domain protein</fullName>
    </submittedName>
</protein>
<feature type="repeat" description="ANK" evidence="3">
    <location>
        <begin position="693"/>
        <end position="725"/>
    </location>
</feature>
<dbReference type="PROSITE" id="PS50088">
    <property type="entry name" value="ANK_REPEAT"/>
    <property type="match status" value="4"/>
</dbReference>
<dbReference type="Pfam" id="PF00023">
    <property type="entry name" value="Ank"/>
    <property type="match status" value="1"/>
</dbReference>
<evidence type="ECO:0000313" key="6">
    <source>
        <dbReference type="Proteomes" id="UP001150941"/>
    </source>
</evidence>
<keyword evidence="1" id="KW-0677">Repeat</keyword>
<dbReference type="OrthoDB" id="1577640at2759"/>
<feature type="repeat" description="ANK" evidence="3">
    <location>
        <begin position="785"/>
        <end position="817"/>
    </location>
</feature>
<feature type="repeat" description="ANK" evidence="3">
    <location>
        <begin position="976"/>
        <end position="1008"/>
    </location>
</feature>
<dbReference type="AlphaFoldDB" id="A0A9W9PLI1"/>
<name>A0A9W9PLI1_9EURO</name>
<evidence type="ECO:0000259" key="4">
    <source>
        <dbReference type="Pfam" id="PF24883"/>
    </source>
</evidence>
<dbReference type="Pfam" id="PF24883">
    <property type="entry name" value="NPHP3_N"/>
    <property type="match status" value="1"/>
</dbReference>
<dbReference type="PROSITE" id="PS50297">
    <property type="entry name" value="ANK_REP_REGION"/>
    <property type="match status" value="4"/>
</dbReference>
<dbReference type="PANTHER" id="PTHR24198">
    <property type="entry name" value="ANKYRIN REPEAT AND PROTEIN KINASE DOMAIN-CONTAINING PROTEIN"/>
    <property type="match status" value="1"/>
</dbReference>
<gene>
    <name evidence="5" type="ORF">N7468_002871</name>
</gene>
<organism evidence="5 6">
    <name type="scientific">Penicillium chermesinum</name>
    <dbReference type="NCBI Taxonomy" id="63820"/>
    <lineage>
        <taxon>Eukaryota</taxon>
        <taxon>Fungi</taxon>
        <taxon>Dikarya</taxon>
        <taxon>Ascomycota</taxon>
        <taxon>Pezizomycotina</taxon>
        <taxon>Eurotiomycetes</taxon>
        <taxon>Eurotiomycetidae</taxon>
        <taxon>Eurotiales</taxon>
        <taxon>Aspergillaceae</taxon>
        <taxon>Penicillium</taxon>
    </lineage>
</organism>
<dbReference type="SMART" id="SM00248">
    <property type="entry name" value="ANK"/>
    <property type="match status" value="8"/>
</dbReference>
<keyword evidence="2 3" id="KW-0040">ANK repeat</keyword>
<dbReference type="SUPFAM" id="SSF48403">
    <property type="entry name" value="Ankyrin repeat"/>
    <property type="match status" value="1"/>
</dbReference>
<evidence type="ECO:0000256" key="1">
    <source>
        <dbReference type="ARBA" id="ARBA00022737"/>
    </source>
</evidence>
<comment type="caution">
    <text evidence="5">The sequence shown here is derived from an EMBL/GenBank/DDBJ whole genome shotgun (WGS) entry which is preliminary data.</text>
</comment>
<dbReference type="PANTHER" id="PTHR24198:SF165">
    <property type="entry name" value="ANKYRIN REPEAT-CONTAINING PROTEIN-RELATED"/>
    <property type="match status" value="1"/>
</dbReference>
<feature type="repeat" description="ANK" evidence="3">
    <location>
        <begin position="726"/>
        <end position="751"/>
    </location>
</feature>
<dbReference type="GeneID" id="83199471"/>
<feature type="domain" description="Nephrocystin 3-like N-terminal" evidence="4">
    <location>
        <begin position="202"/>
        <end position="347"/>
    </location>
</feature>
<reference evidence="5" key="1">
    <citation type="submission" date="2022-11" db="EMBL/GenBank/DDBJ databases">
        <authorList>
            <person name="Petersen C."/>
        </authorList>
    </citation>
    <scope>NUCLEOTIDE SEQUENCE</scope>
    <source>
        <strain evidence="5">IBT 19713</strain>
    </source>
</reference>
<dbReference type="RefSeq" id="XP_058335309.1">
    <property type="nucleotide sequence ID" value="XM_058472168.1"/>
</dbReference>
<proteinExistence type="predicted"/>
<dbReference type="SUPFAM" id="SSF52540">
    <property type="entry name" value="P-loop containing nucleoside triphosphate hydrolases"/>
    <property type="match status" value="1"/>
</dbReference>
<dbReference type="InterPro" id="IPR027417">
    <property type="entry name" value="P-loop_NTPase"/>
</dbReference>
<sequence length="1117" mass="125195">MELAAAIGGFVSLGLQLSESIITYYDGWRNCRQDVDDVCNSVGEMRQMLATLAEAVRRRTLNGFDETAVFKHALQRCETTMRRLDRKVAKVKDNTATGGFRARTRFEWERVKYPLKESTILKLRDLLHEQKLDLVLILNGLNLDASSAELDTITQNMSRLSCDISQIKAYVGQNNEMLETSRQAITELEHKKVLEWIYSEDPVGRGKTILCSAIIEHLQSFCTANTDNVLLFFFFSFADAHRPNHLLCLSSLLRQMCADDRIFRDVMNLYKKFNEPATRSNLQYQDIELALDSAFASLERCKKIHIIFDALDELPNDADEFQRSRVLDWVIKTSTRFRHVRILIASRSNSISQAIEGCAGSIPSMEIATIDSMSNREDMFLYLEAQLEKNCVLGKIPGDFLSQLSNDMIRLSDGMFQWLHLQIVELTKLPNPRIKDIHRVLKSMPTSLDDTYVRMLQGIHYVFSKEAANALMWLSISFETTPPAEEDRLQGEGILPCLSELVRRTEIDRNCLVLSHFSVKEFLTSEALKNSPHSSYGFDENSAHASIAESCIAYINYCYCSNHKRCTWTDLEQFPSLEYACRYWFKHLTSAGKKDETKLAPLASTLLHSGEEWEYTLLIYNHLDPNPPFEYSRRRRHLRSPLGWACVLGLESVVKLLLSEKSDLNLIQDIEFTLEICPPHADELPSLRAFLPSSGTALTIAVEFGHTSIVELLLDKGADIDAEGCGGDTALSVACKDRNEDLVRYLLRRGATPHCHCLAAAVLVEAESICEILLAAGASVNEEGKKDTPLMVAAMHDNCEMCQFLLDFGADINYQTNLSEYEIRLNGPNDALATAVYYENVQTVKFLLSNGAHIRGSALLFSLTGQDDGPTAKLREICHILIQHGAEMNPDFEGNFKPPLAMALSNGWLDIARFMISKGALGDPGNSSYLLGGNILLEAVSSVDMTRELLSLGVDVNCPIVAVDSWSLEDVFDACNFTTALQAAAYHGHVDTVKLLLENGADPNIRGGRFGNTLLSLFAGAYHAMVTKIIDLQRQARRHALIKDNTLQIYELLQERGVDNIAPWNLLDGLAICECALGIKYSKIEADIVIPRPIEEKFSAIPSDQIYLIVRADTGEE</sequence>